<evidence type="ECO:0000313" key="1">
    <source>
        <dbReference type="EMBL" id="GAA2568592.1"/>
    </source>
</evidence>
<keyword evidence="2" id="KW-1185">Reference proteome</keyword>
<comment type="caution">
    <text evidence="1">The sequence shown here is derived from an EMBL/GenBank/DDBJ whole genome shotgun (WGS) entry which is preliminary data.</text>
</comment>
<organism evidence="1 2">
    <name type="scientific">Microbacterium binotii</name>
    <dbReference type="NCBI Taxonomy" id="462710"/>
    <lineage>
        <taxon>Bacteria</taxon>
        <taxon>Bacillati</taxon>
        <taxon>Actinomycetota</taxon>
        <taxon>Actinomycetes</taxon>
        <taxon>Micrococcales</taxon>
        <taxon>Microbacteriaceae</taxon>
        <taxon>Microbacterium</taxon>
    </lineage>
</organism>
<protein>
    <submittedName>
        <fullName evidence="1">Uncharacterized protein</fullName>
    </submittedName>
</protein>
<dbReference type="Proteomes" id="UP001500274">
    <property type="component" value="Unassembled WGS sequence"/>
</dbReference>
<gene>
    <name evidence="1" type="ORF">GCM10009862_04210</name>
</gene>
<dbReference type="EMBL" id="BAAARI010000002">
    <property type="protein sequence ID" value="GAA2568592.1"/>
    <property type="molecule type" value="Genomic_DNA"/>
</dbReference>
<sequence>MTLAVIVFGGIFWAVSGFPPFGFPEGEYECVARSGAQEYPISLFHVNGEPMTVIEYRPGESVDVLRGMTYSQFERELTLHLAGETYRCTHG</sequence>
<proteinExistence type="predicted"/>
<name>A0ABN3P8A7_9MICO</name>
<accession>A0ABN3P8A7</accession>
<evidence type="ECO:0000313" key="2">
    <source>
        <dbReference type="Proteomes" id="UP001500274"/>
    </source>
</evidence>
<reference evidence="1 2" key="1">
    <citation type="journal article" date="2019" name="Int. J. Syst. Evol. Microbiol.">
        <title>The Global Catalogue of Microorganisms (GCM) 10K type strain sequencing project: providing services to taxonomists for standard genome sequencing and annotation.</title>
        <authorList>
            <consortium name="The Broad Institute Genomics Platform"/>
            <consortium name="The Broad Institute Genome Sequencing Center for Infectious Disease"/>
            <person name="Wu L."/>
            <person name="Ma J."/>
        </authorList>
    </citation>
    <scope>NUCLEOTIDE SEQUENCE [LARGE SCALE GENOMIC DNA]</scope>
    <source>
        <strain evidence="1 2">JCM 16365</strain>
    </source>
</reference>